<keyword evidence="1 3" id="KW-0489">Methyltransferase</keyword>
<evidence type="ECO:0000256" key="1">
    <source>
        <dbReference type="ARBA" id="ARBA00022603"/>
    </source>
</evidence>
<dbReference type="GO" id="GO:0008168">
    <property type="term" value="F:methyltransferase activity"/>
    <property type="evidence" value="ECO:0007669"/>
    <property type="project" value="UniProtKB-KW"/>
</dbReference>
<reference evidence="3 4" key="1">
    <citation type="journal article" date="2016" name="Mol. Biol. Evol.">
        <title>Comparative Genomics of Early-Diverging Mushroom-Forming Fungi Provides Insights into the Origins of Lignocellulose Decay Capabilities.</title>
        <authorList>
            <person name="Nagy L.G."/>
            <person name="Riley R."/>
            <person name="Tritt A."/>
            <person name="Adam C."/>
            <person name="Daum C."/>
            <person name="Floudas D."/>
            <person name="Sun H."/>
            <person name="Yadav J.S."/>
            <person name="Pangilinan J."/>
            <person name="Larsson K.H."/>
            <person name="Matsuura K."/>
            <person name="Barry K."/>
            <person name="Labutti K."/>
            <person name="Kuo R."/>
            <person name="Ohm R.A."/>
            <person name="Bhattacharya S.S."/>
            <person name="Shirouzu T."/>
            <person name="Yoshinaga Y."/>
            <person name="Martin F.M."/>
            <person name="Grigoriev I.V."/>
            <person name="Hibbett D.S."/>
        </authorList>
    </citation>
    <scope>NUCLEOTIDE SEQUENCE [LARGE SCALE GENOMIC DNA]</scope>
    <source>
        <strain evidence="3 4">CBS 109695</strain>
    </source>
</reference>
<dbReference type="AlphaFoldDB" id="A0A166SJH5"/>
<dbReference type="PANTHER" id="PTHR13393">
    <property type="entry name" value="SAM-DEPENDENT METHYLTRANSFERASE"/>
    <property type="match status" value="1"/>
</dbReference>
<dbReference type="CDD" id="cd02440">
    <property type="entry name" value="AdoMet_MTases"/>
    <property type="match status" value="1"/>
</dbReference>
<sequence length="441" mass="48733">MHPRNPYRTPPDYAALARSFPELKPYVSRNANGTVSVDYQDEAALRCLTRALLYRDFGLSVDLPKDRLCPTVPNRLNYILWIEDILNVSSLSRLQSNSEATVRGLDIGTGASAIYPLLGCRVSPRWDFYATDIDAQSLAHARANITRNGLQGRINLVAADPKGSIFGPLESKHDTTFEFTMCNPPFYSSEEDIAQSAAVKKLASNAVCTGAAVEMITPGGEAAFVVRMVRESLALKMRCQWYTSMLGKMSSLTEIVGLLRENSIDNYAITEFVQGKTRRWAIAWSFGHVRLLDSLARLSGGPLQSLMPTRNTCRRSFAVPRMVLHKHLILVLDGIEGTSQTPMSIPVGAGDADGLYGLQISASRDTWSRAARRKRQHGAMDISLDNDEVGMKCLIKVLSVEEAREGAEAVVLECTWVYGHERALFESFWGHVCRKIGEANG</sequence>
<dbReference type="EMBL" id="KV417498">
    <property type="protein sequence ID" value="KZP29517.1"/>
    <property type="molecule type" value="Genomic_DNA"/>
</dbReference>
<name>A0A166SJH5_9AGAM</name>
<evidence type="ECO:0000313" key="3">
    <source>
        <dbReference type="EMBL" id="KZP29517.1"/>
    </source>
</evidence>
<protein>
    <submittedName>
        <fullName evidence="3">S-adenosyl-L-methionine dependent methyltransferase</fullName>
    </submittedName>
</protein>
<dbReference type="SUPFAM" id="SSF53335">
    <property type="entry name" value="S-adenosyl-L-methionine-dependent methyltransferases"/>
    <property type="match status" value="1"/>
</dbReference>
<dbReference type="PANTHER" id="PTHR13393:SF0">
    <property type="entry name" value="RNA N6-ADENOSINE-METHYLTRANSFERASE METTL16"/>
    <property type="match status" value="1"/>
</dbReference>
<dbReference type="GO" id="GO:0005634">
    <property type="term" value="C:nucleus"/>
    <property type="evidence" value="ECO:0007669"/>
    <property type="project" value="TreeGrafter"/>
</dbReference>
<organism evidence="3 4">
    <name type="scientific">Athelia psychrophila</name>
    <dbReference type="NCBI Taxonomy" id="1759441"/>
    <lineage>
        <taxon>Eukaryota</taxon>
        <taxon>Fungi</taxon>
        <taxon>Dikarya</taxon>
        <taxon>Basidiomycota</taxon>
        <taxon>Agaricomycotina</taxon>
        <taxon>Agaricomycetes</taxon>
        <taxon>Agaricomycetidae</taxon>
        <taxon>Atheliales</taxon>
        <taxon>Atheliaceae</taxon>
        <taxon>Athelia</taxon>
    </lineage>
</organism>
<evidence type="ECO:0000256" key="2">
    <source>
        <dbReference type="ARBA" id="ARBA00022679"/>
    </source>
</evidence>
<dbReference type="InterPro" id="IPR010286">
    <property type="entry name" value="METTL16/RlmF"/>
</dbReference>
<dbReference type="OrthoDB" id="514248at2759"/>
<evidence type="ECO:0000313" key="4">
    <source>
        <dbReference type="Proteomes" id="UP000076532"/>
    </source>
</evidence>
<keyword evidence="4" id="KW-1185">Reference proteome</keyword>
<dbReference type="Gene3D" id="3.40.50.150">
    <property type="entry name" value="Vaccinia Virus protein VP39"/>
    <property type="match status" value="1"/>
</dbReference>
<gene>
    <name evidence="3" type="ORF">FIBSPDRAFT_816024</name>
</gene>
<accession>A0A166SJH5</accession>
<dbReference type="GO" id="GO:0070475">
    <property type="term" value="P:rRNA base methylation"/>
    <property type="evidence" value="ECO:0007669"/>
    <property type="project" value="TreeGrafter"/>
</dbReference>
<dbReference type="STRING" id="436010.A0A166SJH5"/>
<keyword evidence="2" id="KW-0808">Transferase</keyword>
<dbReference type="InterPro" id="IPR029063">
    <property type="entry name" value="SAM-dependent_MTases_sf"/>
</dbReference>
<dbReference type="Pfam" id="PF05971">
    <property type="entry name" value="Methyltransf_10"/>
    <property type="match status" value="1"/>
</dbReference>
<dbReference type="Proteomes" id="UP000076532">
    <property type="component" value="Unassembled WGS sequence"/>
</dbReference>
<proteinExistence type="predicted"/>